<dbReference type="Proteomes" id="UP000233556">
    <property type="component" value="Unassembled WGS sequence"/>
</dbReference>
<dbReference type="EMBL" id="KZ507320">
    <property type="protein sequence ID" value="PKU37082.1"/>
    <property type="molecule type" value="Genomic_DNA"/>
</dbReference>
<name>A0A2I0TTF9_LIMLA</name>
<evidence type="ECO:0000313" key="3">
    <source>
        <dbReference type="Proteomes" id="UP000233556"/>
    </source>
</evidence>
<organism evidence="2 3">
    <name type="scientific">Limosa lapponica baueri</name>
    <dbReference type="NCBI Taxonomy" id="1758121"/>
    <lineage>
        <taxon>Eukaryota</taxon>
        <taxon>Metazoa</taxon>
        <taxon>Chordata</taxon>
        <taxon>Craniata</taxon>
        <taxon>Vertebrata</taxon>
        <taxon>Euteleostomi</taxon>
        <taxon>Archelosauria</taxon>
        <taxon>Archosauria</taxon>
        <taxon>Dinosauria</taxon>
        <taxon>Saurischia</taxon>
        <taxon>Theropoda</taxon>
        <taxon>Coelurosauria</taxon>
        <taxon>Aves</taxon>
        <taxon>Neognathae</taxon>
        <taxon>Neoaves</taxon>
        <taxon>Charadriiformes</taxon>
        <taxon>Scolopacidae</taxon>
        <taxon>Limosa</taxon>
    </lineage>
</organism>
<reference evidence="3" key="2">
    <citation type="submission" date="2017-12" db="EMBL/GenBank/DDBJ databases">
        <title>Genome sequence of the Bar-tailed Godwit (Limosa lapponica baueri).</title>
        <authorList>
            <person name="Lima N.C.B."/>
            <person name="Parody-Merino A.M."/>
            <person name="Battley P.F."/>
            <person name="Fidler A.E."/>
            <person name="Prosdocimi F."/>
        </authorList>
    </citation>
    <scope>NUCLEOTIDE SEQUENCE [LARGE SCALE GENOMIC DNA]</scope>
</reference>
<feature type="compositionally biased region" description="Basic and acidic residues" evidence="1">
    <location>
        <begin position="28"/>
        <end position="37"/>
    </location>
</feature>
<sequence>MVVVSTGSWKQPGKAGQDGSGGPLLGGKAERLFSPEKRRPRGDLFNAYQYLRSGCQEDRARIFHGVQRQDKEQRAQARTQEIPCQHEEKLLYFEGDRALGQAGQREVVESPCLEILKTCLDGFLCDFLQVNLLWQGGWRR</sequence>
<evidence type="ECO:0000313" key="2">
    <source>
        <dbReference type="EMBL" id="PKU37082.1"/>
    </source>
</evidence>
<proteinExistence type="predicted"/>
<protein>
    <submittedName>
        <fullName evidence="2">Uncharacterized protein</fullName>
    </submittedName>
</protein>
<reference evidence="3" key="1">
    <citation type="submission" date="2017-11" db="EMBL/GenBank/DDBJ databases">
        <authorList>
            <person name="Lima N.C."/>
            <person name="Parody-Merino A.M."/>
            <person name="Battley P.F."/>
            <person name="Fidler A.E."/>
            <person name="Prosdocimi F."/>
        </authorList>
    </citation>
    <scope>NUCLEOTIDE SEQUENCE [LARGE SCALE GENOMIC DNA]</scope>
</reference>
<keyword evidence="3" id="KW-1185">Reference proteome</keyword>
<gene>
    <name evidence="2" type="ORF">llap_12610</name>
</gene>
<accession>A0A2I0TTF9</accession>
<evidence type="ECO:0000256" key="1">
    <source>
        <dbReference type="SAM" id="MobiDB-lite"/>
    </source>
</evidence>
<dbReference type="AlphaFoldDB" id="A0A2I0TTF9"/>
<feature type="compositionally biased region" description="Gly residues" evidence="1">
    <location>
        <begin position="16"/>
        <end position="25"/>
    </location>
</feature>
<feature type="region of interest" description="Disordered" evidence="1">
    <location>
        <begin position="1"/>
        <end position="38"/>
    </location>
</feature>